<dbReference type="AlphaFoldDB" id="A0A4P9YXN8"/>
<keyword evidence="3" id="KW-1185">Reference proteome</keyword>
<dbReference type="PRINTS" id="PR00625">
    <property type="entry name" value="JDOMAIN"/>
</dbReference>
<dbReference type="Gene3D" id="1.10.287.110">
    <property type="entry name" value="DnaJ domain"/>
    <property type="match status" value="1"/>
</dbReference>
<dbReference type="Proteomes" id="UP000278143">
    <property type="component" value="Unassembled WGS sequence"/>
</dbReference>
<accession>A0A4P9YXN8</accession>
<feature type="domain" description="J" evidence="1">
    <location>
        <begin position="15"/>
        <end position="85"/>
    </location>
</feature>
<dbReference type="InterPro" id="IPR001623">
    <property type="entry name" value="DnaJ_domain"/>
</dbReference>
<dbReference type="GO" id="GO:0005737">
    <property type="term" value="C:cytoplasm"/>
    <property type="evidence" value="ECO:0007669"/>
    <property type="project" value="TreeGrafter"/>
</dbReference>
<reference evidence="3" key="1">
    <citation type="journal article" date="2018" name="Nat. Microbiol.">
        <title>Leveraging single-cell genomics to expand the fungal tree of life.</title>
        <authorList>
            <person name="Ahrendt S.R."/>
            <person name="Quandt C.A."/>
            <person name="Ciobanu D."/>
            <person name="Clum A."/>
            <person name="Salamov A."/>
            <person name="Andreopoulos B."/>
            <person name="Cheng J.F."/>
            <person name="Woyke T."/>
            <person name="Pelin A."/>
            <person name="Henrissat B."/>
            <person name="Reynolds N.K."/>
            <person name="Benny G.L."/>
            <person name="Smith M.E."/>
            <person name="James T.Y."/>
            <person name="Grigoriev I.V."/>
        </authorList>
    </citation>
    <scope>NUCLEOTIDE SEQUENCE [LARGE SCALE GENOMIC DNA]</scope>
    <source>
        <strain evidence="3">Benny S71-1</strain>
    </source>
</reference>
<dbReference type="GO" id="GO:0005634">
    <property type="term" value="C:nucleus"/>
    <property type="evidence" value="ECO:0007669"/>
    <property type="project" value="TreeGrafter"/>
</dbReference>
<dbReference type="GO" id="GO:0051082">
    <property type="term" value="F:unfolded protein binding"/>
    <property type="evidence" value="ECO:0007669"/>
    <property type="project" value="TreeGrafter"/>
</dbReference>
<dbReference type="InterPro" id="IPR036869">
    <property type="entry name" value="J_dom_sf"/>
</dbReference>
<dbReference type="GO" id="GO:0044183">
    <property type="term" value="F:protein folding chaperone"/>
    <property type="evidence" value="ECO:0007669"/>
    <property type="project" value="TreeGrafter"/>
</dbReference>
<dbReference type="Pfam" id="PF00226">
    <property type="entry name" value="DnaJ"/>
    <property type="match status" value="1"/>
</dbReference>
<dbReference type="GO" id="GO:0051087">
    <property type="term" value="F:protein-folding chaperone binding"/>
    <property type="evidence" value="ECO:0007669"/>
    <property type="project" value="TreeGrafter"/>
</dbReference>
<proteinExistence type="predicted"/>
<dbReference type="OrthoDB" id="442087at2759"/>
<dbReference type="SUPFAM" id="SSF46565">
    <property type="entry name" value="Chaperone J-domain"/>
    <property type="match status" value="1"/>
</dbReference>
<dbReference type="CDD" id="cd06257">
    <property type="entry name" value="DnaJ"/>
    <property type="match status" value="1"/>
</dbReference>
<gene>
    <name evidence="2" type="ORF">SYNPS1DRAFT_16648</name>
</gene>
<evidence type="ECO:0000313" key="2">
    <source>
        <dbReference type="EMBL" id="RKP24784.1"/>
    </source>
</evidence>
<dbReference type="PROSITE" id="PS50076">
    <property type="entry name" value="DNAJ_2"/>
    <property type="match status" value="1"/>
</dbReference>
<dbReference type="PANTHER" id="PTHR43948">
    <property type="entry name" value="DNAJ HOMOLOG SUBFAMILY B"/>
    <property type="match status" value="1"/>
</dbReference>
<name>A0A4P9YXN8_9FUNG</name>
<protein>
    <submittedName>
        <fullName evidence="2">DnaJ domain-containing protein</fullName>
    </submittedName>
</protein>
<evidence type="ECO:0000259" key="1">
    <source>
        <dbReference type="PROSITE" id="PS50076"/>
    </source>
</evidence>
<organism evidence="2 3">
    <name type="scientific">Syncephalis pseudoplumigaleata</name>
    <dbReference type="NCBI Taxonomy" id="1712513"/>
    <lineage>
        <taxon>Eukaryota</taxon>
        <taxon>Fungi</taxon>
        <taxon>Fungi incertae sedis</taxon>
        <taxon>Zoopagomycota</taxon>
        <taxon>Zoopagomycotina</taxon>
        <taxon>Zoopagomycetes</taxon>
        <taxon>Zoopagales</taxon>
        <taxon>Piptocephalidaceae</taxon>
        <taxon>Syncephalis</taxon>
    </lineage>
</organism>
<dbReference type="PANTHER" id="PTHR43948:SF21">
    <property type="entry name" value="DNAJ DOMAIN-CONTAINING PROTEIN"/>
    <property type="match status" value="1"/>
</dbReference>
<evidence type="ECO:0000313" key="3">
    <source>
        <dbReference type="Proteomes" id="UP000278143"/>
    </source>
</evidence>
<dbReference type="SMART" id="SM00271">
    <property type="entry name" value="DnaJ"/>
    <property type="match status" value="1"/>
</dbReference>
<dbReference type="EMBL" id="KZ990038">
    <property type="protein sequence ID" value="RKP24784.1"/>
    <property type="molecule type" value="Genomic_DNA"/>
</dbReference>
<sequence>MASSLTYTDPYAFPDYYAVLQLAESASVHDIQQAYQRQAILYHPDNRSATDTLDEEERVQRFQQLADAYYILKDTDRRRAYDSARKRGKHPERWRNAHADAEAMFAEAYDALMRPAVEKPGYRWRVLGTGSGAALGYIIANIPGAVMGTYIGSKLGKIRDMKEKSVYAVFKELEEHHRQAIIDSMLVTLKLKITSKSWLR</sequence>